<feature type="domain" description="Mce/MlaD" evidence="2">
    <location>
        <begin position="39"/>
        <end position="114"/>
    </location>
</feature>
<evidence type="ECO:0000313" key="5">
    <source>
        <dbReference type="Proteomes" id="UP000247781"/>
    </source>
</evidence>
<gene>
    <name evidence="4" type="ORF">C8E89_13541</name>
</gene>
<organism evidence="4 5">
    <name type="scientific">Mycolicibacterium moriokaense</name>
    <dbReference type="NCBI Taxonomy" id="39691"/>
    <lineage>
        <taxon>Bacteria</taxon>
        <taxon>Bacillati</taxon>
        <taxon>Actinomycetota</taxon>
        <taxon>Actinomycetes</taxon>
        <taxon>Mycobacteriales</taxon>
        <taxon>Mycobacteriaceae</taxon>
        <taxon>Mycolicibacterium</taxon>
    </lineage>
</organism>
<evidence type="ECO:0000259" key="3">
    <source>
        <dbReference type="Pfam" id="PF11887"/>
    </source>
</evidence>
<dbReference type="EMBL" id="QJJU01000035">
    <property type="protein sequence ID" value="PXX00338.1"/>
    <property type="molecule type" value="Genomic_DNA"/>
</dbReference>
<dbReference type="InterPro" id="IPR003399">
    <property type="entry name" value="Mce/MlaD"/>
</dbReference>
<keyword evidence="1" id="KW-0812">Transmembrane</keyword>
<reference evidence="5" key="1">
    <citation type="submission" date="2018-05" db="EMBL/GenBank/DDBJ databases">
        <authorList>
            <person name="Deangelis K."/>
            <person name="Huntemann M."/>
            <person name="Clum A."/>
            <person name="Pillay M."/>
            <person name="Palaniappan K."/>
            <person name="Varghese N."/>
            <person name="Mikhailova N."/>
            <person name="Stamatis D."/>
            <person name="Reddy T."/>
            <person name="Daum C."/>
            <person name="Shapiro N."/>
            <person name="Ivanova N."/>
            <person name="Kyrpides N."/>
            <person name="Woyke T."/>
        </authorList>
    </citation>
    <scope>NUCLEOTIDE SEQUENCE [LARGE SCALE GENOMIC DNA]</scope>
    <source>
        <strain evidence="5">GAS496</strain>
    </source>
</reference>
<proteinExistence type="predicted"/>
<keyword evidence="1" id="KW-0472">Membrane</keyword>
<keyword evidence="1" id="KW-1133">Transmembrane helix</keyword>
<dbReference type="GO" id="GO:0051701">
    <property type="term" value="P:biological process involved in interaction with host"/>
    <property type="evidence" value="ECO:0007669"/>
    <property type="project" value="TreeGrafter"/>
</dbReference>
<dbReference type="InterPro" id="IPR024516">
    <property type="entry name" value="Mce_C"/>
</dbReference>
<sequence length="342" mass="36643">MLPNKSGLIWRLAVFLTVCLLGTAMLITIYGQLRFPQETTYSAIFDTVSGLKNGNFVRIAGVEVGKVKDITITDDATAQVTFTTDDSVVLTEGSRAVVRYDDLIGGRYLALEQGPGGTRKLPRGGTIPVDRTAPALDLDALIGGFRPLFHALNPDQVNALSCQLIAAFQGQGPTIGSILTQTAALTNTLADRDQLIGQVVVNLNTVLGSLGDRSDKLGKAVDSLADLVHGLENRNRDISNSVAYANENAATIADLLSQARPPLQKTIHETDRAAAAVLAEHDYFDNLLKTLPDAYRVLGRQALNGDFFSFYLCDIALKLNGKGGQPVFVKIASQDSGRCTPK</sequence>
<dbReference type="PANTHER" id="PTHR33371:SF17">
    <property type="entry name" value="MCE-FAMILY PROTEIN MCE1B"/>
    <property type="match status" value="1"/>
</dbReference>
<protein>
    <submittedName>
        <fullName evidence="4">Phospholipid/cholesterol/gamma-HCH transport system substrate-binding protein</fullName>
    </submittedName>
</protein>
<comment type="caution">
    <text evidence="4">The sequence shown here is derived from an EMBL/GenBank/DDBJ whole genome shotgun (WGS) entry which is preliminary data.</text>
</comment>
<dbReference type="AlphaFoldDB" id="A0A318H740"/>
<dbReference type="InterPro" id="IPR052336">
    <property type="entry name" value="MlaD_Phospholipid_Transporter"/>
</dbReference>
<dbReference type="InterPro" id="IPR005693">
    <property type="entry name" value="Mce"/>
</dbReference>
<dbReference type="Proteomes" id="UP000247781">
    <property type="component" value="Unassembled WGS sequence"/>
</dbReference>
<keyword evidence="5" id="KW-1185">Reference proteome</keyword>
<evidence type="ECO:0000259" key="2">
    <source>
        <dbReference type="Pfam" id="PF02470"/>
    </source>
</evidence>
<feature type="transmembrane region" description="Helical" evidence="1">
    <location>
        <begin position="12"/>
        <end position="33"/>
    </location>
</feature>
<feature type="domain" description="Mammalian cell entry C-terminal" evidence="3">
    <location>
        <begin position="119"/>
        <end position="328"/>
    </location>
</feature>
<dbReference type="PANTHER" id="PTHR33371">
    <property type="entry name" value="INTERMEMBRANE PHOSPHOLIPID TRANSPORT SYSTEM BINDING PROTEIN MLAD-RELATED"/>
    <property type="match status" value="1"/>
</dbReference>
<accession>A0A318H740</accession>
<reference evidence="4 5" key="2">
    <citation type="submission" date="2018-06" db="EMBL/GenBank/DDBJ databases">
        <title>Sequencing of bacterial isolates from soil warming experiment in Harvard Forest, Massachusetts, USA.</title>
        <authorList>
            <person name="Deangelis K.PhD."/>
        </authorList>
    </citation>
    <scope>NUCLEOTIDE SEQUENCE [LARGE SCALE GENOMIC DNA]</scope>
    <source>
        <strain evidence="4 5">GAS496</strain>
    </source>
</reference>
<evidence type="ECO:0000313" key="4">
    <source>
        <dbReference type="EMBL" id="PXX00338.1"/>
    </source>
</evidence>
<dbReference type="RefSeq" id="WP_110319830.1">
    <property type="nucleotide sequence ID" value="NZ_QJJU01000035.1"/>
</dbReference>
<dbReference type="Pfam" id="PF11887">
    <property type="entry name" value="Mce4_CUP1"/>
    <property type="match status" value="1"/>
</dbReference>
<dbReference type="Pfam" id="PF02470">
    <property type="entry name" value="MlaD"/>
    <property type="match status" value="1"/>
</dbReference>
<name>A0A318H740_9MYCO</name>
<dbReference type="NCBIfam" id="TIGR00996">
    <property type="entry name" value="Mtu_fam_mce"/>
    <property type="match status" value="1"/>
</dbReference>
<evidence type="ECO:0000256" key="1">
    <source>
        <dbReference type="SAM" id="Phobius"/>
    </source>
</evidence>
<dbReference type="OrthoDB" id="338143at2"/>
<dbReference type="GO" id="GO:0005576">
    <property type="term" value="C:extracellular region"/>
    <property type="evidence" value="ECO:0007669"/>
    <property type="project" value="TreeGrafter"/>
</dbReference>